<dbReference type="Pfam" id="PF09976">
    <property type="entry name" value="TPR_21"/>
    <property type="match status" value="1"/>
</dbReference>
<evidence type="ECO:0000259" key="2">
    <source>
        <dbReference type="Pfam" id="PF09976"/>
    </source>
</evidence>
<keyword evidence="1" id="KW-0472">Membrane</keyword>
<keyword evidence="1" id="KW-0812">Transmembrane</keyword>
<comment type="caution">
    <text evidence="3">The sequence shown here is derived from an EMBL/GenBank/DDBJ whole genome shotgun (WGS) entry which is preliminary data.</text>
</comment>
<dbReference type="RefSeq" id="WP_155190688.1">
    <property type="nucleotide sequence ID" value="NZ_BAAAEA010000003.1"/>
</dbReference>
<evidence type="ECO:0000313" key="3">
    <source>
        <dbReference type="EMBL" id="SMP18174.1"/>
    </source>
</evidence>
<reference evidence="3 4" key="1">
    <citation type="submission" date="2017-05" db="EMBL/GenBank/DDBJ databases">
        <authorList>
            <person name="Varghese N."/>
            <person name="Submissions S."/>
        </authorList>
    </citation>
    <scope>NUCLEOTIDE SEQUENCE [LARGE SCALE GENOMIC DNA]</scope>
    <source>
        <strain evidence="3 4">DSM 15949</strain>
    </source>
</reference>
<gene>
    <name evidence="3" type="ORF">SAMN06265374_1882</name>
</gene>
<dbReference type="InterPro" id="IPR018704">
    <property type="entry name" value="SecYEG/CpoB_TPR"/>
</dbReference>
<keyword evidence="4" id="KW-1185">Reference proteome</keyword>
<proteinExistence type="predicted"/>
<sequence>MSDIFREVDEDIRKEKYRRLWDKFGYYVIGLAVLIVIGTAGYRGWLYWQQTQAQQAGDTFLEAIELSEADNFQEAAQLYGSLENSIGGYPALAALRAASDLAQTGETTEALAEFDAIARDTGLPESLRDVAVLRAGYLAVDTEDYAAVADRVERLTGDRDPFRAAAREILALSAWKAGDAAEAQRWVSALQDDPETPADIRQRVALMAAVLRGANGETASVAEGNTQ</sequence>
<accession>A0ABY1NU20</accession>
<dbReference type="Proteomes" id="UP001157914">
    <property type="component" value="Unassembled WGS sequence"/>
</dbReference>
<evidence type="ECO:0000256" key="1">
    <source>
        <dbReference type="SAM" id="Phobius"/>
    </source>
</evidence>
<feature type="domain" description="Ancillary SecYEG translocon subunit/Cell division coordinator CpoB TPR" evidence="2">
    <location>
        <begin position="19"/>
        <end position="168"/>
    </location>
</feature>
<protein>
    <recommendedName>
        <fullName evidence="2">Ancillary SecYEG translocon subunit/Cell division coordinator CpoB TPR domain-containing protein</fullName>
    </recommendedName>
</protein>
<evidence type="ECO:0000313" key="4">
    <source>
        <dbReference type="Proteomes" id="UP001157914"/>
    </source>
</evidence>
<keyword evidence="1" id="KW-1133">Transmembrane helix</keyword>
<feature type="transmembrane region" description="Helical" evidence="1">
    <location>
        <begin position="24"/>
        <end position="48"/>
    </location>
</feature>
<dbReference type="EMBL" id="FXTT01000002">
    <property type="protein sequence ID" value="SMP18174.1"/>
    <property type="molecule type" value="Genomic_DNA"/>
</dbReference>
<organism evidence="3 4">
    <name type="scientific">Roseibium denhamense</name>
    <dbReference type="NCBI Taxonomy" id="76305"/>
    <lineage>
        <taxon>Bacteria</taxon>
        <taxon>Pseudomonadati</taxon>
        <taxon>Pseudomonadota</taxon>
        <taxon>Alphaproteobacteria</taxon>
        <taxon>Hyphomicrobiales</taxon>
        <taxon>Stappiaceae</taxon>
        <taxon>Roseibium</taxon>
    </lineage>
</organism>
<name>A0ABY1NU20_9HYPH</name>